<feature type="non-terminal residue" evidence="1">
    <location>
        <position position="1"/>
    </location>
</feature>
<protein>
    <submittedName>
        <fullName evidence="1">Uncharacterized protein</fullName>
    </submittedName>
</protein>
<reference evidence="1" key="1">
    <citation type="submission" date="2021-02" db="EMBL/GenBank/DDBJ databases">
        <authorList>
            <person name="Nowell W R."/>
        </authorList>
    </citation>
    <scope>NUCLEOTIDE SEQUENCE</scope>
</reference>
<accession>A0A8S2FJF1</accession>
<dbReference type="Proteomes" id="UP000677228">
    <property type="component" value="Unassembled WGS sequence"/>
</dbReference>
<evidence type="ECO:0000313" key="1">
    <source>
        <dbReference type="EMBL" id="CAF1484652.1"/>
    </source>
</evidence>
<dbReference type="EMBL" id="CAJNOK010032499">
    <property type="protein sequence ID" value="CAF1484652.1"/>
    <property type="molecule type" value="Genomic_DNA"/>
</dbReference>
<gene>
    <name evidence="1" type="ORF">OVA965_LOCUS36222</name>
    <name evidence="2" type="ORF">TMI583_LOCUS37227</name>
</gene>
<sequence>AFQLKQASPYVKEYPKSSTIFPQDYEVTIQTAENVDGLAKVRYQPRHMNSEIYNTYVEYNSIDRKTEKKNHKKED</sequence>
<dbReference type="Proteomes" id="UP000682733">
    <property type="component" value="Unassembled WGS sequence"/>
</dbReference>
<name>A0A8S2FJF1_9BILA</name>
<organism evidence="1 3">
    <name type="scientific">Didymodactylos carnosus</name>
    <dbReference type="NCBI Taxonomy" id="1234261"/>
    <lineage>
        <taxon>Eukaryota</taxon>
        <taxon>Metazoa</taxon>
        <taxon>Spiralia</taxon>
        <taxon>Gnathifera</taxon>
        <taxon>Rotifera</taxon>
        <taxon>Eurotatoria</taxon>
        <taxon>Bdelloidea</taxon>
        <taxon>Philodinida</taxon>
        <taxon>Philodinidae</taxon>
        <taxon>Didymodactylos</taxon>
    </lineage>
</organism>
<dbReference type="EMBL" id="CAJOBA010054447">
    <property type="protein sequence ID" value="CAF4274708.1"/>
    <property type="molecule type" value="Genomic_DNA"/>
</dbReference>
<evidence type="ECO:0000313" key="2">
    <source>
        <dbReference type="EMBL" id="CAF4274708.1"/>
    </source>
</evidence>
<dbReference type="AlphaFoldDB" id="A0A8S2FJF1"/>
<comment type="caution">
    <text evidence="1">The sequence shown here is derived from an EMBL/GenBank/DDBJ whole genome shotgun (WGS) entry which is preliminary data.</text>
</comment>
<proteinExistence type="predicted"/>
<evidence type="ECO:0000313" key="3">
    <source>
        <dbReference type="Proteomes" id="UP000677228"/>
    </source>
</evidence>